<dbReference type="AlphaFoldDB" id="A0AB34JSW6"/>
<dbReference type="InterPro" id="IPR029058">
    <property type="entry name" value="AB_hydrolase_fold"/>
</dbReference>
<accession>A0AB34JSW6</accession>
<organism evidence="4 5">
    <name type="scientific">Prymnesium parvum</name>
    <name type="common">Toxic golden alga</name>
    <dbReference type="NCBI Taxonomy" id="97485"/>
    <lineage>
        <taxon>Eukaryota</taxon>
        <taxon>Haptista</taxon>
        <taxon>Haptophyta</taxon>
        <taxon>Prymnesiophyceae</taxon>
        <taxon>Prymnesiales</taxon>
        <taxon>Prymnesiaceae</taxon>
        <taxon>Prymnesium</taxon>
    </lineage>
</organism>
<evidence type="ECO:0008006" key="6">
    <source>
        <dbReference type="Google" id="ProtNLM"/>
    </source>
</evidence>
<name>A0AB34JSW6_PRYPA</name>
<dbReference type="EMBL" id="JBGBPQ010000005">
    <property type="protein sequence ID" value="KAL1523644.1"/>
    <property type="molecule type" value="Genomic_DNA"/>
</dbReference>
<keyword evidence="5" id="KW-1185">Reference proteome</keyword>
<dbReference type="PANTHER" id="PTHR43037">
    <property type="entry name" value="UNNAMED PRODUCT-RELATED"/>
    <property type="match status" value="1"/>
</dbReference>
<comment type="caution">
    <text evidence="4">The sequence shown here is derived from an EMBL/GenBank/DDBJ whole genome shotgun (WGS) entry which is preliminary data.</text>
</comment>
<dbReference type="SUPFAM" id="SSF53474">
    <property type="entry name" value="alpha/beta-Hydrolases"/>
    <property type="match status" value="1"/>
</dbReference>
<evidence type="ECO:0000313" key="5">
    <source>
        <dbReference type="Proteomes" id="UP001515480"/>
    </source>
</evidence>
<evidence type="ECO:0000256" key="3">
    <source>
        <dbReference type="SAM" id="MobiDB-lite"/>
    </source>
</evidence>
<evidence type="ECO:0000313" key="4">
    <source>
        <dbReference type="EMBL" id="KAL1523644.1"/>
    </source>
</evidence>
<gene>
    <name evidence="4" type="ORF">AB1Y20_018579</name>
</gene>
<keyword evidence="1" id="KW-0732">Signal</keyword>
<dbReference type="InterPro" id="IPR050955">
    <property type="entry name" value="Plant_Biomass_Hydrol_Est"/>
</dbReference>
<dbReference type="Proteomes" id="UP001515480">
    <property type="component" value="Unassembled WGS sequence"/>
</dbReference>
<sequence>MMASGELLQWHAADGLMPAQVFIPRTPTAEPRRPLLVFLHGGGDVGFPQMSGQSLPHLLQSNETFRQNFPFIGLFPCSTCSTPERGWVPGNLARVSMLIARLIKEHHADPHRVVLTGQTMGGAGVWRYAAANPHIFSALVPVSASLNPTRGLIEASCCPEGPSAGCCPPVWVFHVAKDAAVPVRYAEDTVRMLKDQSGDRQVRYTRLSSSGVPQHTSCYEYAYRETQLYDWLLQQRCATCHGPGHTFNRTRHSPTHPPHPPPYASQRNGAHRFDMAQPHSMPIVRTGHEEDSAF</sequence>
<keyword evidence="2" id="KW-0378">Hydrolase</keyword>
<dbReference type="Gene3D" id="3.40.50.1820">
    <property type="entry name" value="alpha/beta hydrolase"/>
    <property type="match status" value="1"/>
</dbReference>
<dbReference type="PANTHER" id="PTHR43037:SF5">
    <property type="entry name" value="FERULOYL ESTERASE"/>
    <property type="match status" value="1"/>
</dbReference>
<dbReference type="GO" id="GO:0016787">
    <property type="term" value="F:hydrolase activity"/>
    <property type="evidence" value="ECO:0007669"/>
    <property type="project" value="UniProtKB-KW"/>
</dbReference>
<evidence type="ECO:0000256" key="2">
    <source>
        <dbReference type="ARBA" id="ARBA00022801"/>
    </source>
</evidence>
<feature type="region of interest" description="Disordered" evidence="3">
    <location>
        <begin position="248"/>
        <end position="269"/>
    </location>
</feature>
<evidence type="ECO:0000256" key="1">
    <source>
        <dbReference type="ARBA" id="ARBA00022729"/>
    </source>
</evidence>
<reference evidence="4 5" key="1">
    <citation type="journal article" date="2024" name="Science">
        <title>Giant polyketide synthase enzymes in the biosynthesis of giant marine polyether toxins.</title>
        <authorList>
            <person name="Fallon T.R."/>
            <person name="Shende V.V."/>
            <person name="Wierzbicki I.H."/>
            <person name="Pendleton A.L."/>
            <person name="Watervoot N.F."/>
            <person name="Auber R.P."/>
            <person name="Gonzalez D.J."/>
            <person name="Wisecaver J.H."/>
            <person name="Moore B.S."/>
        </authorList>
    </citation>
    <scope>NUCLEOTIDE SEQUENCE [LARGE SCALE GENOMIC DNA]</scope>
    <source>
        <strain evidence="4 5">12B1</strain>
    </source>
</reference>
<proteinExistence type="predicted"/>
<protein>
    <recommendedName>
        <fullName evidence="6">Phospholipase/carboxylesterase/thioesterase domain-containing protein</fullName>
    </recommendedName>
</protein>